<evidence type="ECO:0000259" key="6">
    <source>
        <dbReference type="Pfam" id="PF10334"/>
    </source>
</evidence>
<feature type="transmembrane region" description="Helical" evidence="5">
    <location>
        <begin position="150"/>
        <end position="168"/>
    </location>
</feature>
<dbReference type="PANTHER" id="PTHR37994">
    <property type="entry name" value="ARAE_2_N DOMAIN-CONTAINING PROTEIN-RELATED"/>
    <property type="match status" value="1"/>
</dbReference>
<dbReference type="GeneID" id="43648920"/>
<evidence type="ECO:0000256" key="3">
    <source>
        <dbReference type="ARBA" id="ARBA00022989"/>
    </source>
</evidence>
<dbReference type="EMBL" id="ML737641">
    <property type="protein sequence ID" value="KAE8364929.1"/>
    <property type="molecule type" value="Genomic_DNA"/>
</dbReference>
<evidence type="ECO:0000259" key="8">
    <source>
        <dbReference type="Pfam" id="PF13515"/>
    </source>
</evidence>
<protein>
    <recommendedName>
        <fullName evidence="11">ER transporter 6TM N-terminal domain-containing protein</fullName>
    </recommendedName>
</protein>
<dbReference type="GO" id="GO:0016020">
    <property type="term" value="C:membrane"/>
    <property type="evidence" value="ECO:0007669"/>
    <property type="project" value="UniProtKB-SubCell"/>
</dbReference>
<dbReference type="OrthoDB" id="2274698at2759"/>
<feature type="transmembrane region" description="Helical" evidence="5">
    <location>
        <begin position="617"/>
        <end position="634"/>
    </location>
</feature>
<dbReference type="AlphaFoldDB" id="A0A5N7A738"/>
<dbReference type="InterPro" id="IPR018820">
    <property type="entry name" value="BRE4-related_DUF2421"/>
</dbReference>
<evidence type="ECO:0000313" key="9">
    <source>
        <dbReference type="EMBL" id="KAE8364929.1"/>
    </source>
</evidence>
<evidence type="ECO:0000313" key="10">
    <source>
        <dbReference type="Proteomes" id="UP000326268"/>
    </source>
</evidence>
<dbReference type="Pfam" id="PF10334">
    <property type="entry name" value="BRE4"/>
    <property type="match status" value="1"/>
</dbReference>
<accession>A0A5N7A738</accession>
<feature type="domain" description="Integral membrane bound transporter" evidence="8">
    <location>
        <begin position="584"/>
        <end position="722"/>
    </location>
</feature>
<dbReference type="Pfam" id="PF13515">
    <property type="entry name" value="FUSC_2"/>
    <property type="match status" value="1"/>
</dbReference>
<dbReference type="PANTHER" id="PTHR37994:SF4">
    <property type="entry name" value="ER TRANSPORTER 6TM N-TERMINAL DOMAIN-CONTAINING PROTEIN-RELATED"/>
    <property type="match status" value="1"/>
</dbReference>
<evidence type="ECO:0000256" key="2">
    <source>
        <dbReference type="ARBA" id="ARBA00022692"/>
    </source>
</evidence>
<keyword evidence="2 5" id="KW-0812">Transmembrane</keyword>
<keyword evidence="4 5" id="KW-0472">Membrane</keyword>
<reference evidence="9 10" key="1">
    <citation type="submission" date="2019-04" db="EMBL/GenBank/DDBJ databases">
        <title>Friends and foes A comparative genomics studyof 23 Aspergillus species from section Flavi.</title>
        <authorList>
            <consortium name="DOE Joint Genome Institute"/>
            <person name="Kjaerbolling I."/>
            <person name="Vesth T."/>
            <person name="Frisvad J.C."/>
            <person name="Nybo J.L."/>
            <person name="Theobald S."/>
            <person name="Kildgaard S."/>
            <person name="Isbrandt T."/>
            <person name="Kuo A."/>
            <person name="Sato A."/>
            <person name="Lyhne E.K."/>
            <person name="Kogle M.E."/>
            <person name="Wiebenga A."/>
            <person name="Kun R.S."/>
            <person name="Lubbers R.J."/>
            <person name="Makela M.R."/>
            <person name="Barry K."/>
            <person name="Chovatia M."/>
            <person name="Clum A."/>
            <person name="Daum C."/>
            <person name="Haridas S."/>
            <person name="He G."/>
            <person name="LaButti K."/>
            <person name="Lipzen A."/>
            <person name="Mondo S."/>
            <person name="Riley R."/>
            <person name="Salamov A."/>
            <person name="Simmons B.A."/>
            <person name="Magnuson J.K."/>
            <person name="Henrissat B."/>
            <person name="Mortensen U.H."/>
            <person name="Larsen T.O."/>
            <person name="Devries R.P."/>
            <person name="Grigoriev I.V."/>
            <person name="Machida M."/>
            <person name="Baker S.E."/>
            <person name="Andersen M.R."/>
        </authorList>
    </citation>
    <scope>NUCLEOTIDE SEQUENCE [LARGE SCALE GENOMIC DNA]</scope>
    <source>
        <strain evidence="9 10">CBS 763.97</strain>
    </source>
</reference>
<evidence type="ECO:0000256" key="5">
    <source>
        <dbReference type="SAM" id="Phobius"/>
    </source>
</evidence>
<dbReference type="RefSeq" id="XP_031928010.1">
    <property type="nucleotide sequence ID" value="XM_032064474.1"/>
</dbReference>
<gene>
    <name evidence="9" type="ORF">BDV27DRAFT_108989</name>
</gene>
<feature type="domain" description="Putative ER transporter 6TM N-terminal" evidence="7">
    <location>
        <begin position="121"/>
        <end position="421"/>
    </location>
</feature>
<feature type="domain" description="DUF2421" evidence="6">
    <location>
        <begin position="726"/>
        <end position="956"/>
    </location>
</feature>
<proteinExistence type="predicted"/>
<feature type="transmembrane region" description="Helical" evidence="5">
    <location>
        <begin position="12"/>
        <end position="36"/>
    </location>
</feature>
<name>A0A5N7A738_9EURO</name>
<sequence length="983" mass="110962">MASMWKKTQAKLGLNLPIVLLMFKGAIAPTIGLAIYQSDAVAKQFSTIGYLIPIMSILTIPVAPRARFFQNLIVSMLLVGFAVALSFLSMWCAIRARKNTTHIPQGGNGAGPVTGAPVSPYNAAASVNMAIWFSFEVWLANTFRAFRPQYFIPSIIFSIFIQVTATYGTQFETMDEAGSLIKHLMGSFFAGFGLSAAVNVLIIPLTSRKIVSMYIVENFDAIQRTLDAQREFAQSLSSRCWPSVHGTYDITQQETTPLWPEANSLKEATTQATKALGKIISELRFAKREVGWDYLGPKELVKITRLSKKILGSMLWMESFVEVSRRIPRVVTELDSIPHEEEQQMWSWVFERRRGPTEQLIQAMKESLDDSVYVLRFRKAPTVSQSDIENNRDHTSTHLEEMIEYFLRGQQDTLEMWLSWTGMHQPSEILTGVDSERRERYRLQLYFLLDLESSLLSTARRILDLVKYAHLKVDDGTMNKKRLVLPTRKELKKWFWASFSREDRELDYYQYSRRSGTVRICLDDVLQTGTHPEHVLPQSTWEKIGDNVRRGFRFFGSPESVFGFRVAVATMAVSVVGFLRNSQHFYIQQRLIWGSIMIAISMTSTVGSAMYGQSMRLLGTFIGMVLSYIDWYIVDRQPAGVLVFVGISMFLSYYPLIKFPTHSVPPIVEMVTVMLIVGYALQVKKVGVIFSESNGQAYHALYVLSPYRLATVVGGIGVAFLFTYFPSVTTVKSCFRRDLASFLYLLAHYYSSVYTTLSISVRGLAGDHSDNKSLGRILERARARVLAKEIVLLQGMEQHTWFFAWEPTIGGKFPRDAYEKLVEHARNVLQFSATLVEITDSFHSTGTMLSDSWAEEIRQLLTSLDVRSHEVTSFLTTLSGAIKTGNPLPLYLKTPKLRLPTELLAAAAAAPDANLLSEEHFSQPAFSVIASMEITMMALEDDLSQLLSGTKEIVGELNLLTDIVRRKDLPANMDSIMATEKRD</sequence>
<dbReference type="InterPro" id="IPR049453">
    <property type="entry name" value="Memb_transporter_dom"/>
</dbReference>
<feature type="transmembrane region" description="Helical" evidence="5">
    <location>
        <begin position="562"/>
        <end position="579"/>
    </location>
</feature>
<feature type="transmembrane region" description="Helical" evidence="5">
    <location>
        <begin position="180"/>
        <end position="203"/>
    </location>
</feature>
<feature type="transmembrane region" description="Helical" evidence="5">
    <location>
        <begin position="641"/>
        <end position="657"/>
    </location>
</feature>
<feature type="domain" description="Putative ER transporter 6TM N-terminal" evidence="7">
    <location>
        <begin position="21"/>
        <end position="101"/>
    </location>
</feature>
<dbReference type="Pfam" id="PF10337">
    <property type="entry name" value="ArAE_2_N"/>
    <property type="match status" value="2"/>
</dbReference>
<evidence type="ECO:0008006" key="11">
    <source>
        <dbReference type="Google" id="ProtNLM"/>
    </source>
</evidence>
<dbReference type="InterPro" id="IPR018823">
    <property type="entry name" value="ArAE_2_N"/>
</dbReference>
<comment type="subcellular location">
    <subcellularLocation>
        <location evidence="1">Membrane</location>
        <topology evidence="1">Multi-pass membrane protein</topology>
    </subcellularLocation>
</comment>
<keyword evidence="3 5" id="KW-1133">Transmembrane helix</keyword>
<evidence type="ECO:0000256" key="4">
    <source>
        <dbReference type="ARBA" id="ARBA00023136"/>
    </source>
</evidence>
<feature type="transmembrane region" description="Helical" evidence="5">
    <location>
        <begin position="591"/>
        <end position="611"/>
    </location>
</feature>
<feature type="transmembrane region" description="Helical" evidence="5">
    <location>
        <begin position="663"/>
        <end position="681"/>
    </location>
</feature>
<feature type="transmembrane region" description="Helical" evidence="5">
    <location>
        <begin position="72"/>
        <end position="94"/>
    </location>
</feature>
<evidence type="ECO:0000259" key="7">
    <source>
        <dbReference type="Pfam" id="PF10337"/>
    </source>
</evidence>
<keyword evidence="10" id="KW-1185">Reference proteome</keyword>
<feature type="transmembrane region" description="Helical" evidence="5">
    <location>
        <begin position="48"/>
        <end position="66"/>
    </location>
</feature>
<organism evidence="9 10">
    <name type="scientific">Aspergillus caelatus</name>
    <dbReference type="NCBI Taxonomy" id="61420"/>
    <lineage>
        <taxon>Eukaryota</taxon>
        <taxon>Fungi</taxon>
        <taxon>Dikarya</taxon>
        <taxon>Ascomycota</taxon>
        <taxon>Pezizomycotina</taxon>
        <taxon>Eurotiomycetes</taxon>
        <taxon>Eurotiomycetidae</taxon>
        <taxon>Eurotiales</taxon>
        <taxon>Aspergillaceae</taxon>
        <taxon>Aspergillus</taxon>
        <taxon>Aspergillus subgen. Circumdati</taxon>
    </lineage>
</organism>
<evidence type="ECO:0000256" key="1">
    <source>
        <dbReference type="ARBA" id="ARBA00004141"/>
    </source>
</evidence>
<dbReference type="Proteomes" id="UP000326268">
    <property type="component" value="Unassembled WGS sequence"/>
</dbReference>
<feature type="transmembrane region" description="Helical" evidence="5">
    <location>
        <begin position="701"/>
        <end position="725"/>
    </location>
</feature>